<dbReference type="InterPro" id="IPR024532">
    <property type="entry name" value="DUF3830"/>
</dbReference>
<dbReference type="Pfam" id="PF12903">
    <property type="entry name" value="DUF3830"/>
    <property type="match status" value="1"/>
</dbReference>
<organism evidence="1 2">
    <name type="scientific">Nocardia cerradoensis</name>
    <dbReference type="NCBI Taxonomy" id="85688"/>
    <lineage>
        <taxon>Bacteria</taxon>
        <taxon>Bacillati</taxon>
        <taxon>Actinomycetota</taxon>
        <taxon>Actinomycetes</taxon>
        <taxon>Mycobacteriales</taxon>
        <taxon>Nocardiaceae</taxon>
        <taxon>Nocardia</taxon>
    </lineage>
</organism>
<sequence length="171" mass="18695">MARYLTITLTKAGVRCRARLLDDQAPRTCAAVWDALPQEGDAFHAKYARNEVYTLVPRITAAPHRENPTVTPIPGDVCLFDFEPWEIGNPAYGYEPGSAAHAEQGATDLALFYDRNNLLINGDMGWVPGNVFATIEEGLPELAAACNALWLRGVEGETLSFTRCLDAGQDI</sequence>
<evidence type="ECO:0008006" key="3">
    <source>
        <dbReference type="Google" id="ProtNLM"/>
    </source>
</evidence>
<comment type="caution">
    <text evidence="1">The sequence shown here is derived from an EMBL/GenBank/DDBJ whole genome shotgun (WGS) entry which is preliminary data.</text>
</comment>
<dbReference type="InterPro" id="IPR029000">
    <property type="entry name" value="Cyclophilin-like_dom_sf"/>
</dbReference>
<protein>
    <recommendedName>
        <fullName evidence="3">DUF3830 domain-containing protein</fullName>
    </recommendedName>
</protein>
<name>A0A231HFJ9_9NOCA</name>
<gene>
    <name evidence="1" type="ORF">B7C42_00779</name>
</gene>
<evidence type="ECO:0000313" key="1">
    <source>
        <dbReference type="EMBL" id="OXR47654.1"/>
    </source>
</evidence>
<reference evidence="1 2" key="1">
    <citation type="submission" date="2017-07" db="EMBL/GenBank/DDBJ databases">
        <title>First draft Genome Sequence of Nocardia cerradoensis isolated from human infection.</title>
        <authorList>
            <person name="Carrasco G."/>
        </authorList>
    </citation>
    <scope>NUCLEOTIDE SEQUENCE [LARGE SCALE GENOMIC DNA]</scope>
    <source>
        <strain evidence="1 2">CNM20130759</strain>
    </source>
</reference>
<keyword evidence="2" id="KW-1185">Reference proteome</keyword>
<dbReference type="EMBL" id="NGAF01000001">
    <property type="protein sequence ID" value="OXR47654.1"/>
    <property type="molecule type" value="Genomic_DNA"/>
</dbReference>
<dbReference type="AlphaFoldDB" id="A0A231HFJ9"/>
<proteinExistence type="predicted"/>
<dbReference type="Gene3D" id="2.40.100.20">
    <property type="match status" value="1"/>
</dbReference>
<dbReference type="SUPFAM" id="SSF50891">
    <property type="entry name" value="Cyclophilin-like"/>
    <property type="match status" value="1"/>
</dbReference>
<dbReference type="RefSeq" id="WP_094024369.1">
    <property type="nucleotide sequence ID" value="NZ_NGAF01000001.1"/>
</dbReference>
<dbReference type="Proteomes" id="UP000215506">
    <property type="component" value="Unassembled WGS sequence"/>
</dbReference>
<evidence type="ECO:0000313" key="2">
    <source>
        <dbReference type="Proteomes" id="UP000215506"/>
    </source>
</evidence>
<accession>A0A231HFJ9</accession>